<evidence type="ECO:0000313" key="3">
    <source>
        <dbReference type="Proteomes" id="UP000590749"/>
    </source>
</evidence>
<evidence type="ECO:0000256" key="1">
    <source>
        <dbReference type="SAM" id="MobiDB-lite"/>
    </source>
</evidence>
<proteinExistence type="predicted"/>
<sequence>MKPDLDRQPRRNQRTWPNNIDTPLDRARRIAGMYRARLHALNPEACDDCDQTAADFGETWMLERPDIVEPDRELTTTEAAELVQVSPDLIRKWACQKHPTTPGLNLLPRYGWRGRERTYIAGKVFEAAALARVGQHAS</sequence>
<organism evidence="2 3">
    <name type="scientific">Actinoplanes campanulatus</name>
    <dbReference type="NCBI Taxonomy" id="113559"/>
    <lineage>
        <taxon>Bacteria</taxon>
        <taxon>Bacillati</taxon>
        <taxon>Actinomycetota</taxon>
        <taxon>Actinomycetes</taxon>
        <taxon>Micromonosporales</taxon>
        <taxon>Micromonosporaceae</taxon>
        <taxon>Actinoplanes</taxon>
    </lineage>
</organism>
<feature type="region of interest" description="Disordered" evidence="1">
    <location>
        <begin position="1"/>
        <end position="21"/>
    </location>
</feature>
<dbReference type="RefSeq" id="WP_183225072.1">
    <property type="nucleotide sequence ID" value="NZ_BMPW01000020.1"/>
</dbReference>
<name>A0A7W5AMR0_9ACTN</name>
<dbReference type="Proteomes" id="UP000590749">
    <property type="component" value="Unassembled WGS sequence"/>
</dbReference>
<evidence type="ECO:0008006" key="4">
    <source>
        <dbReference type="Google" id="ProtNLM"/>
    </source>
</evidence>
<reference evidence="2 3" key="1">
    <citation type="submission" date="2020-08" db="EMBL/GenBank/DDBJ databases">
        <title>Genomic Encyclopedia of Type Strains, Phase III (KMG-III): the genomes of soil and plant-associated and newly described type strains.</title>
        <authorList>
            <person name="Whitman W."/>
        </authorList>
    </citation>
    <scope>NUCLEOTIDE SEQUENCE [LARGE SCALE GENOMIC DNA]</scope>
    <source>
        <strain evidence="2 3">CECT 3287</strain>
    </source>
</reference>
<comment type="caution">
    <text evidence="2">The sequence shown here is derived from an EMBL/GenBank/DDBJ whole genome shotgun (WGS) entry which is preliminary data.</text>
</comment>
<keyword evidence="3" id="KW-1185">Reference proteome</keyword>
<evidence type="ECO:0000313" key="2">
    <source>
        <dbReference type="EMBL" id="MBB3098985.1"/>
    </source>
</evidence>
<dbReference type="EMBL" id="JACHXF010000017">
    <property type="protein sequence ID" value="MBB3098985.1"/>
    <property type="molecule type" value="Genomic_DNA"/>
</dbReference>
<dbReference type="AlphaFoldDB" id="A0A7W5AMR0"/>
<gene>
    <name evidence="2" type="ORF">FHR83_006691</name>
</gene>
<protein>
    <recommendedName>
        <fullName evidence="4">Helix-turn-helix domain-containing protein</fullName>
    </recommendedName>
</protein>
<accession>A0A7W5AMR0</accession>